<dbReference type="OrthoDB" id="4074350at2759"/>
<feature type="region of interest" description="Disordered" evidence="2">
    <location>
        <begin position="486"/>
        <end position="506"/>
    </location>
</feature>
<keyword evidence="6" id="KW-0645">Protease</keyword>
<evidence type="ECO:0000256" key="2">
    <source>
        <dbReference type="SAM" id="MobiDB-lite"/>
    </source>
</evidence>
<dbReference type="Proteomes" id="UP000799750">
    <property type="component" value="Unassembled WGS sequence"/>
</dbReference>
<evidence type="ECO:0000313" key="7">
    <source>
        <dbReference type="Proteomes" id="UP000799750"/>
    </source>
</evidence>
<sequence>MFLSRDTLSLGTFFAVLSFIPLLCAATTIPAPISVTPDQNWDGIDGQWSSFALQVGTPPQTVRTFISTASQQTWVVLQEACMNNGKQNDTCWQDRGWTYNYTDSSSWHKQGYYILWAEGNLGYSGYGLFGYDTVALGGAGEVSATLDNTTVGGYITEEYYIGLFGINPKSTNFTSFDDPSESYMAKLWHQKLLPSVSFGYTAGAQYRFTKVLASLTLGGYDESRFISNNVSFTLAPDNERDLVVNVQDIRMTSATKSNVDLLPNAVPLYIDSTVPEIWLPLEACQAFEKTFGLTYDNITDLYLVDDILHSRLLAENASITFTLGPLLTGGSTVGITLPYAAFDLVALPPYRNLNESSSYFPLRRAANATQYTFGRTFLQEAYLTVDWERANFSVQQVSWTLGMNTQIVPIISPTLVNTTHAADSGQNESSKGLSTGAIIGIAIGAGFVVALVAFGTVWWFWRKRRMAKEQAAKDTAAAAAVAAVKRMPSDKSDKETPASPIALATNESTVIPKAELPADTAFGHEMTNGFYGPQKQGGAGSSTAASPTVEADSNERMVYEMLGDVPTPLEAGGRQLSEKETMMVRERRYNGAPEQSPISPAPEETHRRLAPITADDVAVVNRRGLPNVSPITPRTPRDGTYLEAEDAILSPLSPMGNSTEDSTSTSRRRFSYE</sequence>
<dbReference type="PANTHER" id="PTHR47966:SF51">
    <property type="entry name" value="BETA-SITE APP-CLEAVING ENZYME, ISOFORM A-RELATED"/>
    <property type="match status" value="1"/>
</dbReference>
<name>A0A6A6Q897_9PEZI</name>
<keyword evidence="6" id="KW-0378">Hydrolase</keyword>
<dbReference type="InterPro" id="IPR021109">
    <property type="entry name" value="Peptidase_aspartic_dom_sf"/>
</dbReference>
<dbReference type="InterPro" id="IPR034164">
    <property type="entry name" value="Pepsin-like_dom"/>
</dbReference>
<dbReference type="PROSITE" id="PS51767">
    <property type="entry name" value="PEPTIDASE_A1"/>
    <property type="match status" value="1"/>
</dbReference>
<dbReference type="PANTHER" id="PTHR47966">
    <property type="entry name" value="BETA-SITE APP-CLEAVING ENZYME, ISOFORM A-RELATED"/>
    <property type="match status" value="1"/>
</dbReference>
<dbReference type="CDD" id="cd05471">
    <property type="entry name" value="pepsin_like"/>
    <property type="match status" value="1"/>
</dbReference>
<keyword evidence="3" id="KW-1133">Transmembrane helix</keyword>
<dbReference type="GO" id="GO:0000324">
    <property type="term" value="C:fungal-type vacuole"/>
    <property type="evidence" value="ECO:0007669"/>
    <property type="project" value="TreeGrafter"/>
</dbReference>
<dbReference type="InterPro" id="IPR033121">
    <property type="entry name" value="PEPTIDASE_A1"/>
</dbReference>
<evidence type="ECO:0000259" key="5">
    <source>
        <dbReference type="PROSITE" id="PS51767"/>
    </source>
</evidence>
<dbReference type="AlphaFoldDB" id="A0A6A6Q897"/>
<dbReference type="PRINTS" id="PR00792">
    <property type="entry name" value="PEPSIN"/>
</dbReference>
<gene>
    <name evidence="6" type="ORF">BU16DRAFT_474089</name>
</gene>
<evidence type="ECO:0000256" key="3">
    <source>
        <dbReference type="SAM" id="Phobius"/>
    </source>
</evidence>
<dbReference type="InterPro" id="IPR001461">
    <property type="entry name" value="Aspartic_peptidase_A1"/>
</dbReference>
<feature type="compositionally biased region" description="Basic and acidic residues" evidence="2">
    <location>
        <begin position="487"/>
        <end position="496"/>
    </location>
</feature>
<accession>A0A6A6Q897</accession>
<comment type="similarity">
    <text evidence="1">Belongs to the peptidase A1 family.</text>
</comment>
<reference evidence="6" key="1">
    <citation type="journal article" date="2020" name="Stud. Mycol.">
        <title>101 Dothideomycetes genomes: a test case for predicting lifestyles and emergence of pathogens.</title>
        <authorList>
            <person name="Haridas S."/>
            <person name="Albert R."/>
            <person name="Binder M."/>
            <person name="Bloem J."/>
            <person name="Labutti K."/>
            <person name="Salamov A."/>
            <person name="Andreopoulos B."/>
            <person name="Baker S."/>
            <person name="Barry K."/>
            <person name="Bills G."/>
            <person name="Bluhm B."/>
            <person name="Cannon C."/>
            <person name="Castanera R."/>
            <person name="Culley D."/>
            <person name="Daum C."/>
            <person name="Ezra D."/>
            <person name="Gonzalez J."/>
            <person name="Henrissat B."/>
            <person name="Kuo A."/>
            <person name="Liang C."/>
            <person name="Lipzen A."/>
            <person name="Lutzoni F."/>
            <person name="Magnuson J."/>
            <person name="Mondo S."/>
            <person name="Nolan M."/>
            <person name="Ohm R."/>
            <person name="Pangilinan J."/>
            <person name="Park H.-J."/>
            <person name="Ramirez L."/>
            <person name="Alfaro M."/>
            <person name="Sun H."/>
            <person name="Tritt A."/>
            <person name="Yoshinaga Y."/>
            <person name="Zwiers L.-H."/>
            <person name="Turgeon B."/>
            <person name="Goodwin S."/>
            <person name="Spatafora J."/>
            <person name="Crous P."/>
            <person name="Grigoriev I."/>
        </authorList>
    </citation>
    <scope>NUCLEOTIDE SEQUENCE</scope>
    <source>
        <strain evidence="6">CBS 269.34</strain>
    </source>
</reference>
<dbReference type="GO" id="GO:0006508">
    <property type="term" value="P:proteolysis"/>
    <property type="evidence" value="ECO:0007669"/>
    <property type="project" value="UniProtKB-KW"/>
</dbReference>
<protein>
    <submittedName>
        <fullName evidence="6">Acid protease</fullName>
    </submittedName>
</protein>
<dbReference type="EMBL" id="MU004204">
    <property type="protein sequence ID" value="KAF2488269.1"/>
    <property type="molecule type" value="Genomic_DNA"/>
</dbReference>
<dbReference type="SUPFAM" id="SSF50630">
    <property type="entry name" value="Acid proteases"/>
    <property type="match status" value="1"/>
</dbReference>
<dbReference type="GO" id="GO:0004190">
    <property type="term" value="F:aspartic-type endopeptidase activity"/>
    <property type="evidence" value="ECO:0007669"/>
    <property type="project" value="InterPro"/>
</dbReference>
<proteinExistence type="inferred from homology"/>
<dbReference type="Pfam" id="PF00026">
    <property type="entry name" value="Asp"/>
    <property type="match status" value="1"/>
</dbReference>
<dbReference type="Gene3D" id="2.40.70.10">
    <property type="entry name" value="Acid Proteases"/>
    <property type="match status" value="2"/>
</dbReference>
<keyword evidence="4" id="KW-0732">Signal</keyword>
<keyword evidence="3" id="KW-0472">Membrane</keyword>
<evidence type="ECO:0000313" key="6">
    <source>
        <dbReference type="EMBL" id="KAF2488269.1"/>
    </source>
</evidence>
<feature type="transmembrane region" description="Helical" evidence="3">
    <location>
        <begin position="437"/>
        <end position="461"/>
    </location>
</feature>
<feature type="region of interest" description="Disordered" evidence="2">
    <location>
        <begin position="647"/>
        <end position="673"/>
    </location>
</feature>
<keyword evidence="3" id="KW-0812">Transmembrane</keyword>
<feature type="signal peptide" evidence="4">
    <location>
        <begin position="1"/>
        <end position="26"/>
    </location>
</feature>
<feature type="region of interest" description="Disordered" evidence="2">
    <location>
        <begin position="524"/>
        <end position="550"/>
    </location>
</feature>
<feature type="chain" id="PRO_5025695453" evidence="4">
    <location>
        <begin position="27"/>
        <end position="673"/>
    </location>
</feature>
<evidence type="ECO:0000256" key="1">
    <source>
        <dbReference type="ARBA" id="ARBA00007447"/>
    </source>
</evidence>
<keyword evidence="7" id="KW-1185">Reference proteome</keyword>
<feature type="domain" description="Peptidase A1" evidence="5">
    <location>
        <begin position="49"/>
        <end position="395"/>
    </location>
</feature>
<evidence type="ECO:0000256" key="4">
    <source>
        <dbReference type="SAM" id="SignalP"/>
    </source>
</evidence>
<organism evidence="6 7">
    <name type="scientific">Lophium mytilinum</name>
    <dbReference type="NCBI Taxonomy" id="390894"/>
    <lineage>
        <taxon>Eukaryota</taxon>
        <taxon>Fungi</taxon>
        <taxon>Dikarya</taxon>
        <taxon>Ascomycota</taxon>
        <taxon>Pezizomycotina</taxon>
        <taxon>Dothideomycetes</taxon>
        <taxon>Pleosporomycetidae</taxon>
        <taxon>Mytilinidiales</taxon>
        <taxon>Mytilinidiaceae</taxon>
        <taxon>Lophium</taxon>
    </lineage>
</organism>